<organism evidence="3 4">
    <name type="scientific">Actinoallomurus acaciae</name>
    <dbReference type="NCBI Taxonomy" id="502577"/>
    <lineage>
        <taxon>Bacteria</taxon>
        <taxon>Bacillati</taxon>
        <taxon>Actinomycetota</taxon>
        <taxon>Actinomycetes</taxon>
        <taxon>Streptosporangiales</taxon>
        <taxon>Thermomonosporaceae</taxon>
        <taxon>Actinoallomurus</taxon>
    </lineage>
</organism>
<dbReference type="Gene3D" id="3.40.50.2000">
    <property type="entry name" value="Glycogen Phosphorylase B"/>
    <property type="match status" value="2"/>
</dbReference>
<evidence type="ECO:0000313" key="3">
    <source>
        <dbReference type="EMBL" id="MFB9840051.1"/>
    </source>
</evidence>
<dbReference type="SUPFAM" id="SSF53756">
    <property type="entry name" value="UDP-Glycosyltransferase/glycogen phosphorylase"/>
    <property type="match status" value="1"/>
</dbReference>
<accession>A0ABV5YYD6</accession>
<dbReference type="PANTHER" id="PTHR12526">
    <property type="entry name" value="GLYCOSYLTRANSFERASE"/>
    <property type="match status" value="1"/>
</dbReference>
<name>A0ABV5YYD6_9ACTN</name>
<reference evidence="3 4" key="1">
    <citation type="submission" date="2024-09" db="EMBL/GenBank/DDBJ databases">
        <authorList>
            <person name="Sun Q."/>
            <person name="Mori K."/>
        </authorList>
    </citation>
    <scope>NUCLEOTIDE SEQUENCE [LARGE SCALE GENOMIC DNA]</scope>
    <source>
        <strain evidence="3 4">TBRC 0563</strain>
    </source>
</reference>
<dbReference type="RefSeq" id="WP_378213257.1">
    <property type="nucleotide sequence ID" value="NZ_JBHLZP010000902.1"/>
</dbReference>
<protein>
    <submittedName>
        <fullName evidence="3">Glycosyltransferase family 4 protein</fullName>
    </submittedName>
</protein>
<evidence type="ECO:0000256" key="1">
    <source>
        <dbReference type="ARBA" id="ARBA00022676"/>
    </source>
</evidence>
<dbReference type="PANTHER" id="PTHR12526:SF510">
    <property type="entry name" value="D-INOSITOL 3-PHOSPHATE GLYCOSYLTRANSFERASE"/>
    <property type="match status" value="1"/>
</dbReference>
<keyword evidence="1" id="KW-0328">Glycosyltransferase</keyword>
<gene>
    <name evidence="3" type="ORF">ACFFNX_48675</name>
</gene>
<dbReference type="Proteomes" id="UP001589627">
    <property type="component" value="Unassembled WGS sequence"/>
</dbReference>
<proteinExistence type="predicted"/>
<keyword evidence="2" id="KW-0808">Transferase</keyword>
<dbReference type="EMBL" id="JBHLZP010000902">
    <property type="protein sequence ID" value="MFB9840051.1"/>
    <property type="molecule type" value="Genomic_DNA"/>
</dbReference>
<evidence type="ECO:0000256" key="2">
    <source>
        <dbReference type="ARBA" id="ARBA00022679"/>
    </source>
</evidence>
<dbReference type="Pfam" id="PF13692">
    <property type="entry name" value="Glyco_trans_1_4"/>
    <property type="match status" value="1"/>
</dbReference>
<evidence type="ECO:0000313" key="4">
    <source>
        <dbReference type="Proteomes" id="UP001589627"/>
    </source>
</evidence>
<keyword evidence="4" id="KW-1185">Reference proteome</keyword>
<sequence length="152" mass="16003">WARRTPAPLVAIAGDGPLEAPLRARIEAETLPVRLLGRRSDVPELLAAADVAVVSSVWEGQPLIIQEVLRAGRPLVATRVGGIPGMVGEAAVLVPSGDETALETAVTRILDNPELAERLASSASRQALRLPTEEDAIDQLTQVYARTTGTAS</sequence>
<feature type="non-terminal residue" evidence="3">
    <location>
        <position position="1"/>
    </location>
</feature>
<comment type="caution">
    <text evidence="3">The sequence shown here is derived from an EMBL/GenBank/DDBJ whole genome shotgun (WGS) entry which is preliminary data.</text>
</comment>